<keyword evidence="2" id="KW-1185">Reference proteome</keyword>
<dbReference type="Proteomes" id="UP001431186">
    <property type="component" value="Chromosome"/>
</dbReference>
<evidence type="ECO:0000313" key="1">
    <source>
        <dbReference type="EMBL" id="BDC90491.1"/>
    </source>
</evidence>
<evidence type="ECO:0008006" key="3">
    <source>
        <dbReference type="Google" id="ProtNLM"/>
    </source>
</evidence>
<sequence>MYPKRDVSFRSELPVQEAQALAVLLQALEEAYISAMRARGLDMVWLNIQDNGNWSLLADKPRHFHVHLYGRCRTEHGQTPGQALVFPDPHSTVYDENKQLDEGDLAAIIDRLKTNIQKIASREKDQPYPLR</sequence>
<organism evidence="1 2">
    <name type="scientific">Leptogranulimonas caecicola</name>
    <dbReference type="NCBI Taxonomy" id="2894156"/>
    <lineage>
        <taxon>Bacteria</taxon>
        <taxon>Bacillati</taxon>
        <taxon>Actinomycetota</taxon>
        <taxon>Coriobacteriia</taxon>
        <taxon>Coriobacteriales</taxon>
        <taxon>Kribbibacteriaceae</taxon>
        <taxon>Leptogranulimonas</taxon>
    </lineage>
</organism>
<dbReference type="AlphaFoldDB" id="A0AAU9CHN1"/>
<evidence type="ECO:0000313" key="2">
    <source>
        <dbReference type="Proteomes" id="UP001431186"/>
    </source>
</evidence>
<reference evidence="1" key="1">
    <citation type="submission" date="2021-11" db="EMBL/GenBank/DDBJ databases">
        <title>Complete genome sequence of Atopobiaceae bacterium TOC12.</title>
        <authorList>
            <person name="Morinaga K."/>
            <person name="Kusada H."/>
            <person name="Tamaki H."/>
        </authorList>
    </citation>
    <scope>NUCLEOTIDE SEQUENCE</scope>
    <source>
        <strain evidence="1">TOC12</strain>
    </source>
</reference>
<dbReference type="SUPFAM" id="SSF54197">
    <property type="entry name" value="HIT-like"/>
    <property type="match status" value="1"/>
</dbReference>
<gene>
    <name evidence="1" type="ORF">ATTO_03630</name>
</gene>
<dbReference type="EMBL" id="AP025285">
    <property type="protein sequence ID" value="BDC90491.1"/>
    <property type="molecule type" value="Genomic_DNA"/>
</dbReference>
<dbReference type="KEGG" id="lcal:ATTO_03630"/>
<protein>
    <recommendedName>
        <fullName evidence="3">HIT domain-containing protein</fullName>
    </recommendedName>
</protein>
<accession>A0AAU9CHN1</accession>
<dbReference type="InterPro" id="IPR036265">
    <property type="entry name" value="HIT-like_sf"/>
</dbReference>
<proteinExistence type="predicted"/>
<dbReference type="Gene3D" id="3.30.428.10">
    <property type="entry name" value="HIT-like"/>
    <property type="match status" value="1"/>
</dbReference>
<name>A0AAU9CHN1_9ACTN</name>